<dbReference type="InterPro" id="IPR000731">
    <property type="entry name" value="SSD"/>
</dbReference>
<dbReference type="PROSITE" id="PS50156">
    <property type="entry name" value="SSD"/>
    <property type="match status" value="1"/>
</dbReference>
<dbReference type="EMBL" id="HBGY01034311">
    <property type="protein sequence ID" value="CAD9615842.1"/>
    <property type="molecule type" value="Transcribed_RNA"/>
</dbReference>
<evidence type="ECO:0000256" key="1">
    <source>
        <dbReference type="ARBA" id="ARBA00005585"/>
    </source>
</evidence>
<dbReference type="Gene3D" id="1.20.1640.10">
    <property type="entry name" value="Multidrug efflux transporter AcrB transmembrane domain"/>
    <property type="match status" value="2"/>
</dbReference>
<reference evidence="4" key="1">
    <citation type="submission" date="2021-01" db="EMBL/GenBank/DDBJ databases">
        <authorList>
            <person name="Corre E."/>
            <person name="Pelletier E."/>
            <person name="Niang G."/>
            <person name="Scheremetjew M."/>
            <person name="Finn R."/>
            <person name="Kale V."/>
            <person name="Holt S."/>
            <person name="Cochrane G."/>
            <person name="Meng A."/>
            <person name="Brown T."/>
            <person name="Cohen L."/>
        </authorList>
    </citation>
    <scope>NUCLEOTIDE SEQUENCE</scope>
    <source>
        <strain evidence="4">B650</strain>
    </source>
</reference>
<feature type="domain" description="SSD" evidence="3">
    <location>
        <begin position="1"/>
        <end position="68"/>
    </location>
</feature>
<sequence length="548" mass="61446">MEIKERIARALSRAGTSVTVTTLTNSCAFFVGSLTETLALRYFAYWAGMGIIFDFLLQTTFFVACLTYDARRQQAKRCDVLSCIETSPLPGAHNHDTSAGRENVCGIEDGVLQRFFERKYARFILSRWYVQAGLMSIAVGVFMLCIFGTTRLTNEFDISYFYMPGSRAYKYEQADNEYFEMRPEIWYYIFTGDYDYADRDNQLAMNRLFDPDNGAIASDPYYRDESLRSWYNNFREFANLTEPQQLFSPEDYYPLLNQYLTTTEMGNFFAKNIVMEQERMIATKSIARFVSLETNEDEVDAMHSLRNSVDSAGVEDAFAFGSPFIYLEGDSIIKDEAVKSALLSLTAVFVVTLVLVGHLYAASIVLLGVGFSVIDLLGFMNFFDINLNTVSVISLALAVGLTIDFSAHIGLVFMSSVGNKRERVEAALSHLGPALMHGGFTTILIIGVLGFSESYVFNVFFKVILMIISLGMFHGMVIVPIVLHWIGPESYFSSADEARNEENAFVAKMLNRNSSNRGLTSNNNDMRTGDVIIDDGGIAGEKLADDET</sequence>
<dbReference type="GO" id="GO:0016020">
    <property type="term" value="C:membrane"/>
    <property type="evidence" value="ECO:0007669"/>
    <property type="project" value="TreeGrafter"/>
</dbReference>
<keyword evidence="2" id="KW-0472">Membrane</keyword>
<proteinExistence type="inferred from homology"/>
<comment type="similarity">
    <text evidence="1">Belongs to the patched family.</text>
</comment>
<feature type="transmembrane region" description="Helical" evidence="2">
    <location>
        <begin position="463"/>
        <end position="486"/>
    </location>
</feature>
<gene>
    <name evidence="4" type="ORF">LDAN0321_LOCUS21575</name>
</gene>
<feature type="transmembrane region" description="Helical" evidence="2">
    <location>
        <begin position="12"/>
        <end position="31"/>
    </location>
</feature>
<feature type="transmembrane region" description="Helical" evidence="2">
    <location>
        <begin position="389"/>
        <end position="413"/>
    </location>
</feature>
<accession>A0A7S2LTG5</accession>
<dbReference type="AlphaFoldDB" id="A0A7S2LTG5"/>
<organism evidence="4">
    <name type="scientific">Leptocylindrus danicus</name>
    <dbReference type="NCBI Taxonomy" id="163516"/>
    <lineage>
        <taxon>Eukaryota</taxon>
        <taxon>Sar</taxon>
        <taxon>Stramenopiles</taxon>
        <taxon>Ochrophyta</taxon>
        <taxon>Bacillariophyta</taxon>
        <taxon>Coscinodiscophyceae</taxon>
        <taxon>Chaetocerotophycidae</taxon>
        <taxon>Leptocylindrales</taxon>
        <taxon>Leptocylindraceae</taxon>
        <taxon>Leptocylindrus</taxon>
    </lineage>
</organism>
<feature type="transmembrane region" description="Helical" evidence="2">
    <location>
        <begin position="43"/>
        <end position="68"/>
    </location>
</feature>
<keyword evidence="2" id="KW-0812">Transmembrane</keyword>
<dbReference type="SUPFAM" id="SSF82866">
    <property type="entry name" value="Multidrug efflux transporter AcrB transmembrane domain"/>
    <property type="match status" value="2"/>
</dbReference>
<evidence type="ECO:0000313" key="4">
    <source>
        <dbReference type="EMBL" id="CAD9615842.1"/>
    </source>
</evidence>
<dbReference type="InterPro" id="IPR051697">
    <property type="entry name" value="Patched_domain-protein"/>
</dbReference>
<name>A0A7S2LTG5_9STRA</name>
<feature type="transmembrane region" description="Helical" evidence="2">
    <location>
        <begin position="434"/>
        <end position="451"/>
    </location>
</feature>
<feature type="transmembrane region" description="Helical" evidence="2">
    <location>
        <begin position="128"/>
        <end position="149"/>
    </location>
</feature>
<dbReference type="InterPro" id="IPR053958">
    <property type="entry name" value="HMGCR/SNAP/NPC1-like_SSD"/>
</dbReference>
<dbReference type="PANTHER" id="PTHR10796">
    <property type="entry name" value="PATCHED-RELATED"/>
    <property type="match status" value="1"/>
</dbReference>
<dbReference type="PANTHER" id="PTHR10796:SF92">
    <property type="entry name" value="PATCHED-RELATED, ISOFORM A"/>
    <property type="match status" value="1"/>
</dbReference>
<dbReference type="Pfam" id="PF12349">
    <property type="entry name" value="Sterol-sensing"/>
    <property type="match status" value="1"/>
</dbReference>
<keyword evidence="2" id="KW-1133">Transmembrane helix</keyword>
<evidence type="ECO:0000259" key="3">
    <source>
        <dbReference type="PROSITE" id="PS50156"/>
    </source>
</evidence>
<protein>
    <recommendedName>
        <fullName evidence="3">SSD domain-containing protein</fullName>
    </recommendedName>
</protein>
<evidence type="ECO:0000256" key="2">
    <source>
        <dbReference type="SAM" id="Phobius"/>
    </source>
</evidence>